<proteinExistence type="predicted"/>
<dbReference type="EMBL" id="JAVIJP010000032">
    <property type="protein sequence ID" value="KAL3631079.1"/>
    <property type="molecule type" value="Genomic_DNA"/>
</dbReference>
<feature type="region of interest" description="Disordered" evidence="1">
    <location>
        <begin position="208"/>
        <end position="236"/>
    </location>
</feature>
<feature type="compositionally biased region" description="Polar residues" evidence="1">
    <location>
        <begin position="79"/>
        <end position="91"/>
    </location>
</feature>
<dbReference type="Proteomes" id="UP001632038">
    <property type="component" value="Unassembled WGS sequence"/>
</dbReference>
<evidence type="ECO:0000313" key="3">
    <source>
        <dbReference type="Proteomes" id="UP001632038"/>
    </source>
</evidence>
<comment type="caution">
    <text evidence="2">The sequence shown here is derived from an EMBL/GenBank/DDBJ whole genome shotgun (WGS) entry which is preliminary data.</text>
</comment>
<feature type="compositionally biased region" description="Polar residues" evidence="1">
    <location>
        <begin position="227"/>
        <end position="236"/>
    </location>
</feature>
<sequence>MDESMKTDSRLEVSVSFGRFENDALSWEKWSSFSPNKYLEEVGSLSTPGSVAQKKAYFEAHYKKIAAKKAEEEMEQEKSTNPVTPNPNGSIKVNCFANSPEHKIKFDFSDGDKLVEENGTMKTNVGAFNEAKWDNNDRLNGFVDVINLDEEKDDVNSAVVKCESSEIEETKDESSVSVDGSELNGKDSVLVVLETPRKDAKDIVEKRAVNKNGREQQTSVLKKRNSKSSARNITQKVTSIEKEKNSVTTKKKIALPVTKVTKPLQTATPRFSKPVLTSTPVSASRSLKKNENRPQLPNSNGFSAQESKRATPTSLHMSLSLGPTDSVGELAAMTRKSLIMERMGDKDIVKRAFKTFQNRMGDEKASSVKYVAPTALEPKVSSFHTPTRGNIGRLKGTEKTATPRSHPGAKSNPLPSLSHKSSALGRKNTMSVLPHTVLKSEEKSEKRKEFLKKLEAKSIAREAANAHAKSRVRVCKRDPSTANIESVNMLSQIDMSSKTTLHHPKANARKSSA</sequence>
<protein>
    <recommendedName>
        <fullName evidence="4">TPX2 C-terminal domain-containing protein</fullName>
    </recommendedName>
</protein>
<feature type="compositionally biased region" description="Polar residues" evidence="1">
    <location>
        <begin position="265"/>
        <end position="285"/>
    </location>
</feature>
<evidence type="ECO:0000313" key="2">
    <source>
        <dbReference type="EMBL" id="KAL3631079.1"/>
    </source>
</evidence>
<name>A0ABD3CNF9_9LAMI</name>
<gene>
    <name evidence="2" type="ORF">CASFOL_024063</name>
</gene>
<dbReference type="PANTHER" id="PTHR47286">
    <property type="entry name" value="F3I6.9 PROTEIN"/>
    <property type="match status" value="1"/>
</dbReference>
<evidence type="ECO:0008006" key="4">
    <source>
        <dbReference type="Google" id="ProtNLM"/>
    </source>
</evidence>
<dbReference type="AlphaFoldDB" id="A0ABD3CNF9"/>
<evidence type="ECO:0000256" key="1">
    <source>
        <dbReference type="SAM" id="MobiDB-lite"/>
    </source>
</evidence>
<keyword evidence="3" id="KW-1185">Reference proteome</keyword>
<reference evidence="3" key="1">
    <citation type="journal article" date="2024" name="IScience">
        <title>Strigolactones Initiate the Formation of Haustorium-like Structures in Castilleja.</title>
        <authorList>
            <person name="Buerger M."/>
            <person name="Peterson D."/>
            <person name="Chory J."/>
        </authorList>
    </citation>
    <scope>NUCLEOTIDE SEQUENCE [LARGE SCALE GENOMIC DNA]</scope>
</reference>
<organism evidence="2 3">
    <name type="scientific">Castilleja foliolosa</name>
    <dbReference type="NCBI Taxonomy" id="1961234"/>
    <lineage>
        <taxon>Eukaryota</taxon>
        <taxon>Viridiplantae</taxon>
        <taxon>Streptophyta</taxon>
        <taxon>Embryophyta</taxon>
        <taxon>Tracheophyta</taxon>
        <taxon>Spermatophyta</taxon>
        <taxon>Magnoliopsida</taxon>
        <taxon>eudicotyledons</taxon>
        <taxon>Gunneridae</taxon>
        <taxon>Pentapetalae</taxon>
        <taxon>asterids</taxon>
        <taxon>lamiids</taxon>
        <taxon>Lamiales</taxon>
        <taxon>Orobanchaceae</taxon>
        <taxon>Pedicularideae</taxon>
        <taxon>Castillejinae</taxon>
        <taxon>Castilleja</taxon>
    </lineage>
</organism>
<feature type="compositionally biased region" description="Polar residues" evidence="1">
    <location>
        <begin position="293"/>
        <end position="321"/>
    </location>
</feature>
<feature type="region of interest" description="Disordered" evidence="1">
    <location>
        <begin position="265"/>
        <end position="321"/>
    </location>
</feature>
<feature type="region of interest" description="Disordered" evidence="1">
    <location>
        <begin position="69"/>
        <end position="92"/>
    </location>
</feature>
<accession>A0ABD3CNF9</accession>
<feature type="region of interest" description="Disordered" evidence="1">
    <location>
        <begin position="381"/>
        <end position="428"/>
    </location>
</feature>
<dbReference type="PANTHER" id="PTHR47286:SF2">
    <property type="entry name" value="F3I6.9 PROTEIN"/>
    <property type="match status" value="1"/>
</dbReference>